<keyword evidence="1" id="KW-0812">Transmembrane</keyword>
<evidence type="ECO:0000313" key="3">
    <source>
        <dbReference type="Proteomes" id="UP001157946"/>
    </source>
</evidence>
<feature type="transmembrane region" description="Helical" evidence="1">
    <location>
        <begin position="119"/>
        <end position="139"/>
    </location>
</feature>
<feature type="transmembrane region" description="Helical" evidence="1">
    <location>
        <begin position="145"/>
        <end position="167"/>
    </location>
</feature>
<feature type="transmembrane region" description="Helical" evidence="1">
    <location>
        <begin position="207"/>
        <end position="228"/>
    </location>
</feature>
<feature type="transmembrane region" description="Helical" evidence="1">
    <location>
        <begin position="79"/>
        <end position="99"/>
    </location>
</feature>
<dbReference type="InterPro" id="IPR025450">
    <property type="entry name" value="YndJ-like"/>
</dbReference>
<dbReference type="AlphaFoldDB" id="A0AA46AFU1"/>
<gene>
    <name evidence="2" type="ORF">SAMN06265361_10411</name>
</gene>
<dbReference type="Proteomes" id="UP001157946">
    <property type="component" value="Unassembled WGS sequence"/>
</dbReference>
<feature type="transmembrane region" description="Helical" evidence="1">
    <location>
        <begin position="240"/>
        <end position="261"/>
    </location>
</feature>
<reference evidence="2" key="1">
    <citation type="submission" date="2017-05" db="EMBL/GenBank/DDBJ databases">
        <authorList>
            <person name="Varghese N."/>
            <person name="Submissions S."/>
        </authorList>
    </citation>
    <scope>NUCLEOTIDE SEQUENCE</scope>
    <source>
        <strain evidence="2">DSM 45262</strain>
    </source>
</reference>
<evidence type="ECO:0000256" key="1">
    <source>
        <dbReference type="SAM" id="Phobius"/>
    </source>
</evidence>
<proteinExistence type="predicted"/>
<keyword evidence="3" id="KW-1185">Reference proteome</keyword>
<feature type="transmembrane region" description="Helical" evidence="1">
    <location>
        <begin position="179"/>
        <end position="201"/>
    </location>
</feature>
<organism evidence="2 3">
    <name type="scientific">Laceyella tengchongensis</name>
    <dbReference type="NCBI Taxonomy" id="574699"/>
    <lineage>
        <taxon>Bacteria</taxon>
        <taxon>Bacillati</taxon>
        <taxon>Bacillota</taxon>
        <taxon>Bacilli</taxon>
        <taxon>Bacillales</taxon>
        <taxon>Thermoactinomycetaceae</taxon>
        <taxon>Laceyella</taxon>
    </lineage>
</organism>
<evidence type="ECO:0000313" key="2">
    <source>
        <dbReference type="EMBL" id="SMP22072.1"/>
    </source>
</evidence>
<sequence length="560" mass="62813">MKRVLPAFVMVVFVIFFTNDLVEQLLLWAIGVTVPLTLCLTETRNRLGQIDRVYQWCWRSYPWCAGLGAASFLLPKGNLAGLLSVPWLVFTVVVAVYGCKRLLERIRHALEELAMDCGLLYLAIGGGWLVASRFGMPVLHFSEEIVALTGIHFHYSAFVVPIFVGLLGRAVDWRAQFPLRYRLMSVGVITGPMLVAMGITFSTVLEFVAVVWFVGALLLYTALLLPVVWKREQRGGIRALFLLSSVTIWGTMALSVIYSLGRMMQISFFTIEEMVLLHGIANAFGFVTAGAWAWCASLPPACGLPSGIPHSLLAGKGRIGADILTRLGWIDEARCVRGLVDDFAVFARPDFDPDAVHPSIRSFYEDTLAYRLEAKVEWQKGFRRFSAWYSRLTGRIGQCHLPPAGEKVTEMNSRLVAVKEVCDRRVAPRAWVRTHAGTGRTVFVAVYSIHTFAEETYMNIALPFPGGNLTGVLRLEHGTGAKGKSDGLVLTSIQGVKPGDQGLYWTSRWGLVVLPLRERFHVWVDEEGRMQAEHEMWIWKWRFLHIHYQLIREEAAQGKP</sequence>
<dbReference type="Pfam" id="PF14158">
    <property type="entry name" value="YndJ"/>
    <property type="match status" value="1"/>
</dbReference>
<comment type="caution">
    <text evidence="2">The sequence shown here is derived from an EMBL/GenBank/DDBJ whole genome shotgun (WGS) entry which is preliminary data.</text>
</comment>
<accession>A0AA46AFU1</accession>
<feature type="transmembrane region" description="Helical" evidence="1">
    <location>
        <begin position="7"/>
        <end position="30"/>
    </location>
</feature>
<keyword evidence="1" id="KW-1133">Transmembrane helix</keyword>
<name>A0AA46AFU1_9BACL</name>
<dbReference type="EMBL" id="FXTU01000004">
    <property type="protein sequence ID" value="SMP22072.1"/>
    <property type="molecule type" value="Genomic_DNA"/>
</dbReference>
<protein>
    <submittedName>
        <fullName evidence="2">YndJ-like protein</fullName>
    </submittedName>
</protein>
<keyword evidence="1" id="KW-0472">Membrane</keyword>